<evidence type="ECO:0000256" key="1">
    <source>
        <dbReference type="SAM" id="SignalP"/>
    </source>
</evidence>
<dbReference type="GO" id="GO:0005615">
    <property type="term" value="C:extracellular space"/>
    <property type="evidence" value="ECO:0007669"/>
    <property type="project" value="TreeGrafter"/>
</dbReference>
<dbReference type="Pfam" id="PF06585">
    <property type="entry name" value="JHBP"/>
    <property type="match status" value="1"/>
</dbReference>
<keyword evidence="1" id="KW-0732">Signal</keyword>
<dbReference type="PANTHER" id="PTHR11008">
    <property type="entry name" value="PROTEIN TAKEOUT-LIKE PROTEIN"/>
    <property type="match status" value="1"/>
</dbReference>
<dbReference type="Gene3D" id="3.15.10.30">
    <property type="entry name" value="Haemolymph juvenile hormone binding protein"/>
    <property type="match status" value="1"/>
</dbReference>
<reference evidence="2" key="1">
    <citation type="journal article" date="2014" name="PLoS ONE">
        <title>Transcriptome-Based Identification of ABC Transporters in the Western Tarnished Plant Bug Lygus hesperus.</title>
        <authorList>
            <person name="Hull J.J."/>
            <person name="Chaney K."/>
            <person name="Geib S.M."/>
            <person name="Fabrick J.A."/>
            <person name="Brent C.S."/>
            <person name="Walsh D."/>
            <person name="Lavine L.C."/>
        </authorList>
    </citation>
    <scope>NUCLEOTIDE SEQUENCE</scope>
</reference>
<dbReference type="PANTHER" id="PTHR11008:SF15">
    <property type="entry name" value="CIRCADIAN CLOCK-CONTROLLED PROTEIN"/>
    <property type="match status" value="1"/>
</dbReference>
<accession>A0A0A9YC50</accession>
<keyword evidence="2" id="KW-0418">Kinase</keyword>
<feature type="signal peptide" evidence="1">
    <location>
        <begin position="1"/>
        <end position="28"/>
    </location>
</feature>
<dbReference type="EMBL" id="GBHO01016514">
    <property type="protein sequence ID" value="JAG27090.1"/>
    <property type="molecule type" value="Transcribed_RNA"/>
</dbReference>
<proteinExistence type="predicted"/>
<organism evidence="2">
    <name type="scientific">Lygus hesperus</name>
    <name type="common">Western plant bug</name>
    <dbReference type="NCBI Taxonomy" id="30085"/>
    <lineage>
        <taxon>Eukaryota</taxon>
        <taxon>Metazoa</taxon>
        <taxon>Ecdysozoa</taxon>
        <taxon>Arthropoda</taxon>
        <taxon>Hexapoda</taxon>
        <taxon>Insecta</taxon>
        <taxon>Pterygota</taxon>
        <taxon>Neoptera</taxon>
        <taxon>Paraneoptera</taxon>
        <taxon>Hemiptera</taxon>
        <taxon>Heteroptera</taxon>
        <taxon>Panheteroptera</taxon>
        <taxon>Cimicomorpha</taxon>
        <taxon>Miridae</taxon>
        <taxon>Mirini</taxon>
        <taxon>Lygus</taxon>
    </lineage>
</organism>
<gene>
    <name evidence="2" type="primary">Plau</name>
    <name evidence="2" type="ORF">CM83_99979</name>
</gene>
<reference evidence="3" key="3">
    <citation type="submission" date="2014-09" db="EMBL/GenBank/DDBJ databases">
        <authorList>
            <person name="Magalhaes I.L.F."/>
            <person name="Oliveira U."/>
            <person name="Santos F.R."/>
            <person name="Vidigal T.H.D.A."/>
            <person name="Brescovit A.D."/>
            <person name="Santos A.J."/>
        </authorList>
    </citation>
    <scope>NUCLEOTIDE SEQUENCE</scope>
</reference>
<evidence type="ECO:0000313" key="2">
    <source>
        <dbReference type="EMBL" id="JAG27090.1"/>
    </source>
</evidence>
<name>A0A0A9YC50_LYGHE</name>
<keyword evidence="2" id="KW-0808">Transferase</keyword>
<sequence length="140" mass="16057">MNRRLPYMKASSLIFATLSITTFTLVRSQAPTAEDFKKHFSGCKWDSPGFDKCVKEAINSCRPFFKTGVPAFNITPFDPWFANEVVQTRGGSSLSYTLKLKNVYERGWSDSIVTKFKSNPKKKFVQYTQYFPEKALDWGL</sequence>
<protein>
    <submittedName>
        <fullName evidence="2">Urokinase-type plasminogen activator</fullName>
    </submittedName>
</protein>
<dbReference type="GO" id="GO:0016301">
    <property type="term" value="F:kinase activity"/>
    <property type="evidence" value="ECO:0007669"/>
    <property type="project" value="UniProtKB-KW"/>
</dbReference>
<dbReference type="AlphaFoldDB" id="A0A0A9YC50"/>
<evidence type="ECO:0000313" key="3">
    <source>
        <dbReference type="EMBL" id="JAG53003.1"/>
    </source>
</evidence>
<dbReference type="EMBL" id="GBRD01012823">
    <property type="protein sequence ID" value="JAG53003.1"/>
    <property type="molecule type" value="Transcribed_RNA"/>
</dbReference>
<reference evidence="2" key="2">
    <citation type="submission" date="2014-07" db="EMBL/GenBank/DDBJ databases">
        <authorList>
            <person name="Hull J."/>
        </authorList>
    </citation>
    <scope>NUCLEOTIDE SEQUENCE</scope>
</reference>
<dbReference type="InterPro" id="IPR038606">
    <property type="entry name" value="To_sf"/>
</dbReference>
<dbReference type="InterPro" id="IPR010562">
    <property type="entry name" value="Haemolymph_juvenile_hormone-bd"/>
</dbReference>
<feature type="chain" id="PRO_5015033955" evidence="1">
    <location>
        <begin position="29"/>
        <end position="140"/>
    </location>
</feature>